<dbReference type="InterPro" id="IPR036878">
    <property type="entry name" value="Glu_permease_IIB"/>
</dbReference>
<proteinExistence type="predicted"/>
<dbReference type="InterPro" id="IPR050429">
    <property type="entry name" value="PTS_Glucose_EIICBA"/>
</dbReference>
<dbReference type="InterPro" id="IPR003352">
    <property type="entry name" value="PTS_EIIC"/>
</dbReference>
<dbReference type="GO" id="GO:0015764">
    <property type="term" value="P:N-acetylglucosamine transport"/>
    <property type="evidence" value="ECO:0007669"/>
    <property type="project" value="TreeGrafter"/>
</dbReference>
<evidence type="ECO:0000256" key="4">
    <source>
        <dbReference type="ARBA" id="ARBA00022597"/>
    </source>
</evidence>
<dbReference type="EMBL" id="AASEBA010000043">
    <property type="protein sequence ID" value="EFC9751462.1"/>
    <property type="molecule type" value="Genomic_DNA"/>
</dbReference>
<dbReference type="GO" id="GO:0016301">
    <property type="term" value="F:kinase activity"/>
    <property type="evidence" value="ECO:0007669"/>
    <property type="project" value="UniProtKB-KW"/>
</dbReference>
<evidence type="ECO:0000256" key="5">
    <source>
        <dbReference type="ARBA" id="ARBA00022679"/>
    </source>
</evidence>
<dbReference type="FunFam" id="3.30.1360.60:FF:000001">
    <property type="entry name" value="PTS system glucose-specific IIBC component PtsG"/>
    <property type="match status" value="1"/>
</dbReference>
<keyword evidence="3" id="KW-1003">Cell membrane</keyword>
<evidence type="ECO:0000256" key="3">
    <source>
        <dbReference type="ARBA" id="ARBA00022475"/>
    </source>
</evidence>
<evidence type="ECO:0000313" key="12">
    <source>
        <dbReference type="Proteomes" id="UP000532204"/>
    </source>
</evidence>
<dbReference type="RefSeq" id="WP_021536200.1">
    <property type="nucleotide sequence ID" value="NZ_CANUGR010000065.1"/>
</dbReference>
<dbReference type="InterPro" id="IPR001996">
    <property type="entry name" value="PTS_IIB_1"/>
</dbReference>
<dbReference type="CDD" id="cd00212">
    <property type="entry name" value="PTS_IIB_glc"/>
    <property type="match status" value="1"/>
</dbReference>
<dbReference type="Gene3D" id="3.30.1360.60">
    <property type="entry name" value="Glucose permease domain IIB"/>
    <property type="match status" value="1"/>
</dbReference>
<comment type="caution">
    <text evidence="11">The sequence shown here is derived from an EMBL/GenBank/DDBJ whole genome shotgun (WGS) entry which is preliminary data.</text>
</comment>
<dbReference type="NCBIfam" id="TIGR01998">
    <property type="entry name" value="PTS-II-BC-nag"/>
    <property type="match status" value="1"/>
</dbReference>
<dbReference type="GO" id="GO:0090563">
    <property type="term" value="F:protein-phosphocysteine-sugar phosphotransferase activity"/>
    <property type="evidence" value="ECO:0007669"/>
    <property type="project" value="TreeGrafter"/>
</dbReference>
<accession>A0A826U0U4</accession>
<evidence type="ECO:0000256" key="6">
    <source>
        <dbReference type="ARBA" id="ARBA00022683"/>
    </source>
</evidence>
<keyword evidence="7" id="KW-0812">Transmembrane</keyword>
<name>A0A826U0U4_ECOLX</name>
<dbReference type="InterPro" id="IPR018113">
    <property type="entry name" value="PTrfase_EIIB_Cys"/>
</dbReference>
<keyword evidence="6" id="KW-0598">Phosphotransferase system</keyword>
<evidence type="ECO:0000313" key="11">
    <source>
        <dbReference type="EMBL" id="EFC9751462.1"/>
    </source>
</evidence>
<dbReference type="NCBIfam" id="TIGR00826">
    <property type="entry name" value="EIIB_glc"/>
    <property type="match status" value="1"/>
</dbReference>
<keyword evidence="8" id="KW-0418">Kinase</keyword>
<dbReference type="GO" id="GO:0015572">
    <property type="term" value="F:N-acetylglucosamine transmembrane transporter activity"/>
    <property type="evidence" value="ECO:0007669"/>
    <property type="project" value="InterPro"/>
</dbReference>
<dbReference type="Pfam" id="PF02378">
    <property type="entry name" value="PTS_EIIC"/>
    <property type="match status" value="1"/>
</dbReference>
<dbReference type="GO" id="GO:0008982">
    <property type="term" value="F:protein-N(PI)-phosphohistidine-sugar phosphotransferase activity"/>
    <property type="evidence" value="ECO:0007669"/>
    <property type="project" value="InterPro"/>
</dbReference>
<reference evidence="11 12" key="1">
    <citation type="submission" date="2019-05" db="EMBL/GenBank/DDBJ databases">
        <authorList>
            <consortium name="NARMS: The National Antimicrobial Resistance Monitoring System"/>
        </authorList>
    </citation>
    <scope>NUCLEOTIDE SEQUENCE [LARGE SCALE GENOMIC DNA]</scope>
    <source>
        <strain evidence="11 12">CVM N18EC122</strain>
    </source>
</reference>
<dbReference type="PROSITE" id="PS01035">
    <property type="entry name" value="PTS_EIIB_TYPE_1_CYS"/>
    <property type="match status" value="1"/>
</dbReference>
<dbReference type="GO" id="GO:0009401">
    <property type="term" value="P:phosphoenolpyruvate-dependent sugar phosphotransferase system"/>
    <property type="evidence" value="ECO:0007669"/>
    <property type="project" value="UniProtKB-KW"/>
</dbReference>
<evidence type="ECO:0000256" key="10">
    <source>
        <dbReference type="ARBA" id="ARBA00023136"/>
    </source>
</evidence>
<dbReference type="PROSITE" id="PS51098">
    <property type="entry name" value="PTS_EIIB_TYPE_1"/>
    <property type="match status" value="1"/>
</dbReference>
<evidence type="ECO:0000256" key="7">
    <source>
        <dbReference type="ARBA" id="ARBA00022692"/>
    </source>
</evidence>
<evidence type="ECO:0000256" key="8">
    <source>
        <dbReference type="ARBA" id="ARBA00022777"/>
    </source>
</evidence>
<evidence type="ECO:0000256" key="2">
    <source>
        <dbReference type="ARBA" id="ARBA00022448"/>
    </source>
</evidence>
<dbReference type="InterPro" id="IPR010974">
    <property type="entry name" value="PTS_IIBC_nag"/>
</dbReference>
<dbReference type="PANTHER" id="PTHR30009">
    <property type="entry name" value="CYTOCHROME C-TYPE SYNTHESIS PROTEIN AND PTS TRANSMEMBRANE COMPONENT"/>
    <property type="match status" value="1"/>
</dbReference>
<protein>
    <submittedName>
        <fullName evidence="11">PTS N-acetyl-D-glucosamine transporter</fullName>
    </submittedName>
</protein>
<sequence length="465" mass="49799">MQGNFFVIMQRLGKALMLPIAVLPVAGLLLRLGQPDVFNIVFVMKAGQTLFENLPLLFAIGISGGVAKDNHCAASLAGTIGYLVLTSVMQTINPELNMGVLSGILTGLLAGVLYNRYHNIKLPEYLAFFGGKRFVPIATGLSCLLLGVILGWAWTPVQHGVNAIGNWLVASGPVGPFVYGILNVLFRVVGLHHIVNSLVWFVFGSFTAADGTVVTGDIHRFFAGDPSAGAFMAGYFPVFMFALPAACLAMYHAAPKDKRPAVAGLFLSLALTTFLTGITEPVEYTFLFLSPVLYGIHAVLTGVSMAVCQILGIKLGFTFSAGLIDYVLSFGLASHPLLMLPIGGLWALIYYFLFRFFISRFNLATPGREDNEETISAIAGSSDLATAYLAALGGKENIMRIDACITRLRLEVANMDMIQEPELRKLGAMGVVKRGDTGLQVIVGTRAEIIAGEISELVNQQGGAQ</sequence>
<dbReference type="Pfam" id="PF00367">
    <property type="entry name" value="PTS_EIIB"/>
    <property type="match status" value="1"/>
</dbReference>
<dbReference type="SUPFAM" id="SSF55604">
    <property type="entry name" value="Glucose permease domain IIB"/>
    <property type="match status" value="1"/>
</dbReference>
<gene>
    <name evidence="11" type="ORF">E6D34_19780</name>
</gene>
<dbReference type="InterPro" id="IPR013013">
    <property type="entry name" value="PTS_EIIC_1"/>
</dbReference>
<dbReference type="PROSITE" id="PS51103">
    <property type="entry name" value="PTS_EIIC_TYPE_1"/>
    <property type="match status" value="1"/>
</dbReference>
<keyword evidence="2" id="KW-0813">Transport</keyword>
<evidence type="ECO:0000256" key="9">
    <source>
        <dbReference type="ARBA" id="ARBA00022989"/>
    </source>
</evidence>
<keyword evidence="10" id="KW-0472">Membrane</keyword>
<keyword evidence="9" id="KW-1133">Transmembrane helix</keyword>
<keyword evidence="4" id="KW-0762">Sugar transport</keyword>
<dbReference type="PANTHER" id="PTHR30009:SF4">
    <property type="entry name" value="PTS SYSTEM N-ACETYLGLUCOSAMINE-SPECIFIC EIICBA COMPONENT"/>
    <property type="match status" value="1"/>
</dbReference>
<dbReference type="GO" id="GO:0019866">
    <property type="term" value="C:organelle inner membrane"/>
    <property type="evidence" value="ECO:0007669"/>
    <property type="project" value="InterPro"/>
</dbReference>
<dbReference type="GO" id="GO:0005886">
    <property type="term" value="C:plasma membrane"/>
    <property type="evidence" value="ECO:0007669"/>
    <property type="project" value="UniProtKB-SubCell"/>
</dbReference>
<keyword evidence="5" id="KW-0808">Transferase</keyword>
<dbReference type="Proteomes" id="UP000532204">
    <property type="component" value="Unassembled WGS sequence"/>
</dbReference>
<evidence type="ECO:0000256" key="1">
    <source>
        <dbReference type="ARBA" id="ARBA00004651"/>
    </source>
</evidence>
<comment type="subcellular location">
    <subcellularLocation>
        <location evidence="1">Cell membrane</location>
        <topology evidence="1">Multi-pass membrane protein</topology>
    </subcellularLocation>
</comment>
<organism evidence="11 12">
    <name type="scientific">Escherichia coli</name>
    <dbReference type="NCBI Taxonomy" id="562"/>
    <lineage>
        <taxon>Bacteria</taxon>
        <taxon>Pseudomonadati</taxon>
        <taxon>Pseudomonadota</taxon>
        <taxon>Gammaproteobacteria</taxon>
        <taxon>Enterobacterales</taxon>
        <taxon>Enterobacteriaceae</taxon>
        <taxon>Escherichia</taxon>
    </lineage>
</organism>
<dbReference type="AlphaFoldDB" id="A0A826U0U4"/>